<reference evidence="5" key="1">
    <citation type="submission" date="2022-09" db="EMBL/GenBank/DDBJ databases">
        <title>Aureispira anguillicida sp. nov., isolated from Leptocephalus of Japanese eel Anguilla japonica.</title>
        <authorList>
            <person name="Yuasa K."/>
            <person name="Mekata T."/>
            <person name="Ikunari K."/>
        </authorList>
    </citation>
    <scope>NUCLEOTIDE SEQUENCE</scope>
    <source>
        <strain evidence="5">EL160426</strain>
    </source>
</reference>
<keyword evidence="6" id="KW-1185">Reference proteome</keyword>
<accession>A0A915VJX1</accession>
<keyword evidence="3" id="KW-0067">ATP-binding</keyword>
<sequence>MTIKPYGNQAILVEFAAQINPNVNRQVMALNAYLNNASLEGVKASIPAYNSLTILYDPKFLSFEVLRKHILEWTPTHSLSSTSTNTKKIVLPVCYEPPFALDMDWVLRHTGLSKQTLIDFHSQAPFQVYMLGFLPGFAYLGKVPLALACPRKPTPRLKIPKGAVGLAGQQTGIYPSSSPGGWQIIGQTPIPVFNPDQKQPFLLHPGDLVQFKAISSRTFEQIEQAILTQQFNWKSIYE</sequence>
<dbReference type="InterPro" id="IPR029000">
    <property type="entry name" value="Cyclophilin-like_dom_sf"/>
</dbReference>
<name>A0A915VJX1_9BACT</name>
<evidence type="ECO:0000313" key="5">
    <source>
        <dbReference type="EMBL" id="BDS09396.1"/>
    </source>
</evidence>
<dbReference type="PANTHER" id="PTHR34698:SF2">
    <property type="entry name" value="5-OXOPROLINASE SUBUNIT B"/>
    <property type="match status" value="1"/>
</dbReference>
<dbReference type="EMBL" id="AP026867">
    <property type="protein sequence ID" value="BDS09396.1"/>
    <property type="molecule type" value="Genomic_DNA"/>
</dbReference>
<feature type="domain" description="Carboxyltransferase" evidence="4">
    <location>
        <begin position="1"/>
        <end position="203"/>
    </location>
</feature>
<dbReference type="Gene3D" id="2.40.100.10">
    <property type="entry name" value="Cyclophilin-like"/>
    <property type="match status" value="1"/>
</dbReference>
<dbReference type="KEGG" id="aup:AsAng_0000940"/>
<protein>
    <submittedName>
        <fullName evidence="5">5-oxoprolinase subunit PxpB</fullName>
    </submittedName>
</protein>
<dbReference type="AlphaFoldDB" id="A0A915VJX1"/>
<dbReference type="Pfam" id="PF02682">
    <property type="entry name" value="CT_C_D"/>
    <property type="match status" value="1"/>
</dbReference>
<gene>
    <name evidence="5" type="ORF">AsAng_0000940</name>
</gene>
<dbReference type="GO" id="GO:0005524">
    <property type="term" value="F:ATP binding"/>
    <property type="evidence" value="ECO:0007669"/>
    <property type="project" value="UniProtKB-KW"/>
</dbReference>
<evidence type="ECO:0000256" key="2">
    <source>
        <dbReference type="ARBA" id="ARBA00022801"/>
    </source>
</evidence>
<dbReference type="GO" id="GO:0016787">
    <property type="term" value="F:hydrolase activity"/>
    <property type="evidence" value="ECO:0007669"/>
    <property type="project" value="UniProtKB-KW"/>
</dbReference>
<dbReference type="InterPro" id="IPR010016">
    <property type="entry name" value="PxpB"/>
</dbReference>
<dbReference type="SUPFAM" id="SSF160467">
    <property type="entry name" value="PH0987 N-terminal domain-like"/>
    <property type="match status" value="1"/>
</dbReference>
<evidence type="ECO:0000313" key="6">
    <source>
        <dbReference type="Proteomes" id="UP001060919"/>
    </source>
</evidence>
<dbReference type="SMART" id="SM00796">
    <property type="entry name" value="AHS1"/>
    <property type="match status" value="1"/>
</dbReference>
<dbReference type="InterPro" id="IPR003833">
    <property type="entry name" value="CT_C_D"/>
</dbReference>
<evidence type="ECO:0000256" key="3">
    <source>
        <dbReference type="ARBA" id="ARBA00022840"/>
    </source>
</evidence>
<dbReference type="SUPFAM" id="SSF50891">
    <property type="entry name" value="Cyclophilin-like"/>
    <property type="match status" value="1"/>
</dbReference>
<proteinExistence type="predicted"/>
<keyword evidence="2" id="KW-0378">Hydrolase</keyword>
<evidence type="ECO:0000256" key="1">
    <source>
        <dbReference type="ARBA" id="ARBA00022741"/>
    </source>
</evidence>
<keyword evidence="1" id="KW-0547">Nucleotide-binding</keyword>
<dbReference type="Gene3D" id="3.30.1360.40">
    <property type="match status" value="1"/>
</dbReference>
<dbReference type="RefSeq" id="WP_264790795.1">
    <property type="nucleotide sequence ID" value="NZ_AP026867.1"/>
</dbReference>
<organism evidence="5 6">
    <name type="scientific">Aureispira anguillae</name>
    <dbReference type="NCBI Taxonomy" id="2864201"/>
    <lineage>
        <taxon>Bacteria</taxon>
        <taxon>Pseudomonadati</taxon>
        <taxon>Bacteroidota</taxon>
        <taxon>Saprospiria</taxon>
        <taxon>Saprospirales</taxon>
        <taxon>Saprospiraceae</taxon>
        <taxon>Aureispira</taxon>
    </lineage>
</organism>
<evidence type="ECO:0000259" key="4">
    <source>
        <dbReference type="SMART" id="SM00796"/>
    </source>
</evidence>
<dbReference type="NCBIfam" id="TIGR00370">
    <property type="entry name" value="5-oxoprolinase subunit PxpB"/>
    <property type="match status" value="1"/>
</dbReference>
<dbReference type="PANTHER" id="PTHR34698">
    <property type="entry name" value="5-OXOPROLINASE SUBUNIT B"/>
    <property type="match status" value="1"/>
</dbReference>
<dbReference type="Proteomes" id="UP001060919">
    <property type="component" value="Chromosome"/>
</dbReference>